<evidence type="ECO:0000313" key="3">
    <source>
        <dbReference type="RefSeq" id="XP_017781179.1"/>
    </source>
</evidence>
<dbReference type="InterPro" id="IPR018114">
    <property type="entry name" value="TRYPSIN_HIS"/>
</dbReference>
<dbReference type="InterPro" id="IPR043504">
    <property type="entry name" value="Peptidase_S1_PA_chymotrypsin"/>
</dbReference>
<sequence>MQSNNSFINKSCFYSHLLLKHLIFLFIRLQRDREIHSVGIDYSRKSAVLILFAISSKADLEWGDDCVLENGSKGVCIEALKCHQAYRSIKLGIGNKPKLCEYKGKDTTVCCDDENVTEIAGFRSVQACKKWGPILYEPDKILGGGGEPSSTAEFPHMAALGYDDTEHNETYWGCGGSLISLKFVLTAAHCRNSIAFGPVKYVRLGDLNLKTTDDEADPQDFLVTKTYKHPLYKRPIKYHDIALIVIDRAAMIT</sequence>
<dbReference type="Gene3D" id="2.40.10.10">
    <property type="entry name" value="Trypsin-like serine proteases"/>
    <property type="match status" value="1"/>
</dbReference>
<dbReference type="PANTHER" id="PTHR24260:SF147">
    <property type="entry name" value="EG:BACR7A4.3 PROTEIN-RELATED"/>
    <property type="match status" value="1"/>
</dbReference>
<gene>
    <name evidence="3" type="primary">LOC108565995</name>
</gene>
<dbReference type="InterPro" id="IPR001254">
    <property type="entry name" value="Trypsin_dom"/>
</dbReference>
<dbReference type="GeneID" id="108565995"/>
<proteinExistence type="predicted"/>
<dbReference type="InterPro" id="IPR051333">
    <property type="entry name" value="CLIP_Serine_Protease"/>
</dbReference>
<dbReference type="PANTHER" id="PTHR24260">
    <property type="match status" value="1"/>
</dbReference>
<accession>A0ABM1N2X9</accession>
<dbReference type="PROSITE" id="PS50240">
    <property type="entry name" value="TRYPSIN_DOM"/>
    <property type="match status" value="1"/>
</dbReference>
<name>A0ABM1N2X9_NICVS</name>
<organism evidence="2 3">
    <name type="scientific">Nicrophorus vespilloides</name>
    <name type="common">Boreal carrion beetle</name>
    <dbReference type="NCBI Taxonomy" id="110193"/>
    <lineage>
        <taxon>Eukaryota</taxon>
        <taxon>Metazoa</taxon>
        <taxon>Ecdysozoa</taxon>
        <taxon>Arthropoda</taxon>
        <taxon>Hexapoda</taxon>
        <taxon>Insecta</taxon>
        <taxon>Pterygota</taxon>
        <taxon>Neoptera</taxon>
        <taxon>Endopterygota</taxon>
        <taxon>Coleoptera</taxon>
        <taxon>Polyphaga</taxon>
        <taxon>Staphyliniformia</taxon>
        <taxon>Silphidae</taxon>
        <taxon>Nicrophorinae</taxon>
        <taxon>Nicrophorus</taxon>
    </lineage>
</organism>
<evidence type="ECO:0000259" key="1">
    <source>
        <dbReference type="PROSITE" id="PS50240"/>
    </source>
</evidence>
<dbReference type="Pfam" id="PF00089">
    <property type="entry name" value="Trypsin"/>
    <property type="match status" value="1"/>
</dbReference>
<evidence type="ECO:0000313" key="2">
    <source>
        <dbReference type="Proteomes" id="UP000695000"/>
    </source>
</evidence>
<dbReference type="Proteomes" id="UP000695000">
    <property type="component" value="Unplaced"/>
</dbReference>
<dbReference type="InterPro" id="IPR009003">
    <property type="entry name" value="Peptidase_S1_PA"/>
</dbReference>
<dbReference type="SUPFAM" id="SSF50494">
    <property type="entry name" value="Trypsin-like serine proteases"/>
    <property type="match status" value="1"/>
</dbReference>
<feature type="non-terminal residue" evidence="3">
    <location>
        <position position="253"/>
    </location>
</feature>
<reference evidence="3" key="1">
    <citation type="submission" date="2025-08" db="UniProtKB">
        <authorList>
            <consortium name="RefSeq"/>
        </authorList>
    </citation>
    <scope>IDENTIFICATION</scope>
    <source>
        <tissue evidence="3">Whole Larva</tissue>
    </source>
</reference>
<protein>
    <submittedName>
        <fullName evidence="3">Serine protease snake-like</fullName>
    </submittedName>
</protein>
<feature type="domain" description="Peptidase S1" evidence="1">
    <location>
        <begin position="141"/>
        <end position="253"/>
    </location>
</feature>
<keyword evidence="2" id="KW-1185">Reference proteome</keyword>
<dbReference type="RefSeq" id="XP_017781179.1">
    <property type="nucleotide sequence ID" value="XM_017925690.1"/>
</dbReference>
<dbReference type="PROSITE" id="PS00134">
    <property type="entry name" value="TRYPSIN_HIS"/>
    <property type="match status" value="1"/>
</dbReference>